<protein>
    <submittedName>
        <fullName evidence="2 4">Uncharacterized protein</fullName>
    </submittedName>
</protein>
<dbReference type="InterPro" id="IPR044595">
    <property type="entry name" value="KMD1-4"/>
</dbReference>
<reference evidence="2 3" key="2">
    <citation type="submission" date="2018-11" db="EMBL/GenBank/DDBJ databases">
        <authorList>
            <consortium name="Pathogen Informatics"/>
        </authorList>
    </citation>
    <scope>NUCLEOTIDE SEQUENCE [LARGE SCALE GENOMIC DNA]</scope>
</reference>
<dbReference type="PANTHER" id="PTHR46407">
    <property type="entry name" value="OS02G0208700 PROTEIN"/>
    <property type="match status" value="1"/>
</dbReference>
<reference evidence="4" key="1">
    <citation type="submission" date="2017-02" db="UniProtKB">
        <authorList>
            <consortium name="WormBaseParasite"/>
        </authorList>
    </citation>
    <scope>IDENTIFICATION</scope>
</reference>
<dbReference type="GO" id="GO:0080037">
    <property type="term" value="P:negative regulation of cytokinin-activated signaling pathway"/>
    <property type="evidence" value="ECO:0007669"/>
    <property type="project" value="InterPro"/>
</dbReference>
<dbReference type="OrthoDB" id="6282652at2759"/>
<dbReference type="InterPro" id="IPR015915">
    <property type="entry name" value="Kelch-typ_b-propeller"/>
</dbReference>
<organism evidence="4">
    <name type="scientific">Hymenolepis diminuta</name>
    <name type="common">Rat tapeworm</name>
    <dbReference type="NCBI Taxonomy" id="6216"/>
    <lineage>
        <taxon>Eukaryota</taxon>
        <taxon>Metazoa</taxon>
        <taxon>Spiralia</taxon>
        <taxon>Lophotrochozoa</taxon>
        <taxon>Platyhelminthes</taxon>
        <taxon>Cestoda</taxon>
        <taxon>Eucestoda</taxon>
        <taxon>Cyclophyllidea</taxon>
        <taxon>Hymenolepididae</taxon>
        <taxon>Hymenolepis</taxon>
    </lineage>
</organism>
<dbReference type="SUPFAM" id="SSF117281">
    <property type="entry name" value="Kelch motif"/>
    <property type="match status" value="1"/>
</dbReference>
<dbReference type="WBParaSite" id="HDID_0000553201-mRNA-1">
    <property type="protein sequence ID" value="HDID_0000553201-mRNA-1"/>
    <property type="gene ID" value="HDID_0000553201"/>
</dbReference>
<dbReference type="GO" id="GO:2000762">
    <property type="term" value="P:regulation of phenylpropanoid metabolic process"/>
    <property type="evidence" value="ECO:0007669"/>
    <property type="project" value="InterPro"/>
</dbReference>
<proteinExistence type="predicted"/>
<dbReference type="PANTHER" id="PTHR46407:SF3">
    <property type="entry name" value="OS02G0208700 PROTEIN"/>
    <property type="match status" value="1"/>
</dbReference>
<dbReference type="Proteomes" id="UP000274504">
    <property type="component" value="Unassembled WGS sequence"/>
</dbReference>
<evidence type="ECO:0000313" key="3">
    <source>
        <dbReference type="Proteomes" id="UP000274504"/>
    </source>
</evidence>
<dbReference type="Gene3D" id="2.120.10.80">
    <property type="entry name" value="Kelch-type beta propeller"/>
    <property type="match status" value="1"/>
</dbReference>
<accession>A0A0R3SKR7</accession>
<evidence type="ECO:0000313" key="2">
    <source>
        <dbReference type="EMBL" id="VDL57848.1"/>
    </source>
</evidence>
<sequence length="336" mass="38339">MSSSSTEVKEQSFESQERLAIFEYIEDATQVCILNPERSKLEIKLQLPEIECTNIFAFQNKLVFVGGWEIKNNPFTRRVDLMDLSTGQVSSLPDMINIIQSSVCVGTESEIFVFGTGIFLGSYQWFPNQLYEAASGRWSPLPPMIEDRSRCAAVNIPDSGVLVIGGIGRNRLPLRSTELLTRLPNKGGSGGDEKWQWCHLPPMNYDHCGSPLSVYFQKRVYVVGFGEFVNKMEMLDMATGGQWTSLTFFSHPLNIRSMAIVGKELFFLDLIRHFVKERTLDLFWGSGNFLSKYRSTAEVPRETVEADLVKDEKSISNHQNRHQRQRSQQTMENIWK</sequence>
<feature type="region of interest" description="Disordered" evidence="1">
    <location>
        <begin position="311"/>
        <end position="336"/>
    </location>
</feature>
<name>A0A0R3SKR7_HYMDI</name>
<evidence type="ECO:0000313" key="4">
    <source>
        <dbReference type="WBParaSite" id="HDID_0000553201-mRNA-1"/>
    </source>
</evidence>
<dbReference type="AlphaFoldDB" id="A0A0R3SKR7"/>
<dbReference type="EMBL" id="UYSG01002949">
    <property type="protein sequence ID" value="VDL57848.1"/>
    <property type="molecule type" value="Genomic_DNA"/>
</dbReference>
<gene>
    <name evidence="2" type="ORF">HDID_LOCUS5530</name>
</gene>
<evidence type="ECO:0000256" key="1">
    <source>
        <dbReference type="SAM" id="MobiDB-lite"/>
    </source>
</evidence>